<dbReference type="GO" id="GO:0007034">
    <property type="term" value="P:vacuolar transport"/>
    <property type="evidence" value="ECO:0000318"/>
    <property type="project" value="GO_Central"/>
</dbReference>
<feature type="compositionally biased region" description="Low complexity" evidence="2">
    <location>
        <begin position="773"/>
        <end position="798"/>
    </location>
</feature>
<feature type="compositionally biased region" description="Low complexity" evidence="2">
    <location>
        <begin position="1153"/>
        <end position="1174"/>
    </location>
</feature>
<organism evidence="4 5">
    <name type="scientific">Chlamydomonas reinhardtii</name>
    <name type="common">Chlamydomonas smithii</name>
    <dbReference type="NCBI Taxonomy" id="3055"/>
    <lineage>
        <taxon>Eukaryota</taxon>
        <taxon>Viridiplantae</taxon>
        <taxon>Chlorophyta</taxon>
        <taxon>core chlorophytes</taxon>
        <taxon>Chlorophyceae</taxon>
        <taxon>CS clade</taxon>
        <taxon>Chlamydomonadales</taxon>
        <taxon>Chlamydomonadaceae</taxon>
        <taxon>Chlamydomonas</taxon>
    </lineage>
</organism>
<feature type="region of interest" description="Disordered" evidence="2">
    <location>
        <begin position="1153"/>
        <end position="1184"/>
    </location>
</feature>
<dbReference type="InterPro" id="IPR039272">
    <property type="entry name" value="CLEC16A/TT9"/>
</dbReference>
<feature type="region of interest" description="Disordered" evidence="2">
    <location>
        <begin position="946"/>
        <end position="967"/>
    </location>
</feature>
<gene>
    <name evidence="4" type="ORF">CHLRE_12g515250v5</name>
</gene>
<feature type="compositionally biased region" description="Low complexity" evidence="2">
    <location>
        <begin position="613"/>
        <end position="650"/>
    </location>
</feature>
<dbReference type="Pfam" id="PF09758">
    <property type="entry name" value="FPL"/>
    <property type="match status" value="1"/>
</dbReference>
<feature type="compositionally biased region" description="Low complexity" evidence="2">
    <location>
        <begin position="690"/>
        <end position="704"/>
    </location>
</feature>
<proteinExistence type="predicted"/>
<dbReference type="PANTHER" id="PTHR21481:SF0">
    <property type="entry name" value="PROTEIN CLEC16A"/>
    <property type="match status" value="1"/>
</dbReference>
<feature type="region of interest" description="Disordered" evidence="2">
    <location>
        <begin position="827"/>
        <end position="858"/>
    </location>
</feature>
<name>A0A2K3D3P1_CHLRE</name>
<dbReference type="Gramene" id="PNW75158">
    <property type="protein sequence ID" value="PNW75158"/>
    <property type="gene ID" value="CHLRE_12g515250v5"/>
</dbReference>
<dbReference type="InParanoid" id="A0A2K3D3P1"/>
<dbReference type="FunCoup" id="A0A2K3D3P1">
    <property type="interactions" value="468"/>
</dbReference>
<evidence type="ECO:0000313" key="4">
    <source>
        <dbReference type="EMBL" id="PNW75158.1"/>
    </source>
</evidence>
<feature type="region of interest" description="Disordered" evidence="2">
    <location>
        <begin position="773"/>
        <end position="811"/>
    </location>
</feature>
<evidence type="ECO:0000259" key="3">
    <source>
        <dbReference type="Pfam" id="PF09758"/>
    </source>
</evidence>
<dbReference type="PANTHER" id="PTHR21481">
    <property type="entry name" value="PROTEIN CLEC16A"/>
    <property type="match status" value="1"/>
</dbReference>
<dbReference type="GO" id="GO:0005794">
    <property type="term" value="C:Golgi apparatus"/>
    <property type="evidence" value="ECO:0000318"/>
    <property type="project" value="GO_Central"/>
</dbReference>
<feature type="compositionally biased region" description="Pro residues" evidence="2">
    <location>
        <begin position="1063"/>
        <end position="1078"/>
    </location>
</feature>
<dbReference type="InterPro" id="IPR019155">
    <property type="entry name" value="CLEC16A/TT9_N"/>
</dbReference>
<dbReference type="ExpressionAtlas" id="A0A2K3D3P1">
    <property type="expression patterns" value="baseline"/>
</dbReference>
<dbReference type="GO" id="GO:0016197">
    <property type="term" value="P:endosomal transport"/>
    <property type="evidence" value="ECO:0000318"/>
    <property type="project" value="GO_Central"/>
</dbReference>
<feature type="region of interest" description="Disordered" evidence="2">
    <location>
        <begin position="314"/>
        <end position="347"/>
    </location>
</feature>
<feature type="region of interest" description="Disordered" evidence="2">
    <location>
        <begin position="875"/>
        <end position="916"/>
    </location>
</feature>
<dbReference type="STRING" id="3055.A0A2K3D3P1"/>
<evidence type="ECO:0000313" key="5">
    <source>
        <dbReference type="Proteomes" id="UP000006906"/>
    </source>
</evidence>
<feature type="domain" description="FPL" evidence="3">
    <location>
        <begin position="55"/>
        <end position="206"/>
    </location>
</feature>
<dbReference type="GO" id="GO:1901096">
    <property type="term" value="P:regulation of autophagosome maturation"/>
    <property type="evidence" value="ECO:0000318"/>
    <property type="project" value="GO_Central"/>
</dbReference>
<feature type="region of interest" description="Disordered" evidence="2">
    <location>
        <begin position="1007"/>
        <end position="1083"/>
    </location>
</feature>
<keyword evidence="5" id="KW-1185">Reference proteome</keyword>
<feature type="compositionally biased region" description="Low complexity" evidence="2">
    <location>
        <begin position="891"/>
        <end position="916"/>
    </location>
</feature>
<dbReference type="Proteomes" id="UP000006906">
    <property type="component" value="Chromosome 12"/>
</dbReference>
<sequence length="1511" mass="153488">MFSQFLNQVRQSLFTGPAGSSNRKFTLEELRALTDVLNKNQVVTEANRALVVETIRSIAEFMIWGDQNEPRIFDFFLENNIMHYLHRVLQQPANRTGDVAKQVLQTLSIIIQNIRSETGTYFLFSNNHINNIVEIRFDFEDEEVLGYYISFLKTISLKLNQSTVQFFFDRREATYTFPLYSEAVKFAHHKEGMVRAGVRTLTLNVYSVPDADIQDYVARPPATGYFADLANYIADQVKILDKRMLAAEGFSAQVLSSLDSEIAEVEDMVSYVSDILSTASPRLAHFMAETLWVSLVGPYLLRSVLEYGANRGAGSPRASGGGGAQAAGRSGRQSGGGGSPGSPVYPGGTAPPVRVSCSLYVLERLLMLITYQPLLHNLALALLDPRPGYPSCRPAFAALLRGADHRAVPAALRCLVALVHNRHAAPEVLALLGLAPRSRAPDVHAACSAADCKACRLQEALTPMPPGAPAAGVAPDPLAEAARPVVTSTAGPGAPPASGVAFGFHTIWSHIEPFAPPRPATAPLPLASPSKSAGGEVESRAVAVSDAGALEAPAAVPAATGGLEVDLLGLDLNDEPGPSSSGASGLDVGRGHSAMASQPVTVHLTADTPLQYSPADPAGPGPASSAATVAGTSSTSASAAPPLADLLSLDSPERSQPGLPPPPLAPPPPPPAPPPPPLPDSPRAEGDLLGLDSPGASAAPAAAGADEDSPVVKPAATAAPQPSVASAPTPQPPRPQSLAQLPPGSQIDLLGMDEPMLPAAVAATAATTANITAVNSDAPSPSGGESPRSSASASAAPGAAGGRPPHGGLLAPANTLASAMEAIAASGTDGAGSGAAGVERSGAAPRSGPGAASGGGSAADLLDLVPDAAAPSAAVLGTGSSSGTHAPPRPAAAEPRAALDALRQQASSGASGSSTAAGALGAAASASGSAAAVSDLLGHPLETGAKQVAPSPAAAPSASGPPAGPGLDGPLAGLMDVFPQAAAAAAAVAATALKSTTAALVDQHPLGAAPASAPSPGKQAADLARKAPAPTTGAPGPEASAASPQPAAEQPDAPEPVAESEPAPAPPAPASPPRPQGPPCASHARPAAVAVAGVDIIDALFGLLPVGLLPVPALWNVALLLNHLYPRAEEQRALERELQAQPQAAAGVDLADLLGQGSDGSGAEAAGASEASSEPADTHPLHPTSTATWACALTAEQREALRVAAVSAASAVLDEVGGMWTDALVSMMALEWPAAYEGVTRPNLRTGAENLMAGPHLYPRQTGRGLSSISGRNDQGLSGSAVAALHCYHAVCRLVALLHLHNVLATGATSRRPPPACPLPPNGDVELREWDVMEGQEVELQVGSAISCIVSFSPGQERRVYFAAAGPSLRRELQDAQALLADPNAQAVVLHSSPAVVLADPAPTRLNAGIALSVAPLLGCDPKVDGNVAKWLHVHVRPSVRGLLRLLRSAAGGRKGGLLGALRHLVDGHWVLAFPDVERASNARSMVEQAAHKLRALYCELLSPLLGAVME</sequence>
<evidence type="ECO:0000256" key="1">
    <source>
        <dbReference type="ARBA" id="ARBA00023006"/>
    </source>
</evidence>
<feature type="region of interest" description="Disordered" evidence="2">
    <location>
        <begin position="569"/>
        <end position="592"/>
    </location>
</feature>
<reference evidence="4 5" key="1">
    <citation type="journal article" date="2007" name="Science">
        <title>The Chlamydomonas genome reveals the evolution of key animal and plant functions.</title>
        <authorList>
            <person name="Merchant S.S."/>
            <person name="Prochnik S.E."/>
            <person name="Vallon O."/>
            <person name="Harris E.H."/>
            <person name="Karpowicz S.J."/>
            <person name="Witman G.B."/>
            <person name="Terry A."/>
            <person name="Salamov A."/>
            <person name="Fritz-Laylin L.K."/>
            <person name="Marechal-Drouard L."/>
            <person name="Marshall W.F."/>
            <person name="Qu L.H."/>
            <person name="Nelson D.R."/>
            <person name="Sanderfoot A.A."/>
            <person name="Spalding M.H."/>
            <person name="Kapitonov V.V."/>
            <person name="Ren Q."/>
            <person name="Ferris P."/>
            <person name="Lindquist E."/>
            <person name="Shapiro H."/>
            <person name="Lucas S.M."/>
            <person name="Grimwood J."/>
            <person name="Schmutz J."/>
            <person name="Cardol P."/>
            <person name="Cerutti H."/>
            <person name="Chanfreau G."/>
            <person name="Chen C.L."/>
            <person name="Cognat V."/>
            <person name="Croft M.T."/>
            <person name="Dent R."/>
            <person name="Dutcher S."/>
            <person name="Fernandez E."/>
            <person name="Fukuzawa H."/>
            <person name="Gonzalez-Ballester D."/>
            <person name="Gonzalez-Halphen D."/>
            <person name="Hallmann A."/>
            <person name="Hanikenne M."/>
            <person name="Hippler M."/>
            <person name="Inwood W."/>
            <person name="Jabbari K."/>
            <person name="Kalanon M."/>
            <person name="Kuras R."/>
            <person name="Lefebvre P.A."/>
            <person name="Lemaire S.D."/>
            <person name="Lobanov A.V."/>
            <person name="Lohr M."/>
            <person name="Manuell A."/>
            <person name="Meier I."/>
            <person name="Mets L."/>
            <person name="Mittag M."/>
            <person name="Mittelmeier T."/>
            <person name="Moroney J.V."/>
            <person name="Moseley J."/>
            <person name="Napoli C."/>
            <person name="Nedelcu A.M."/>
            <person name="Niyogi K."/>
            <person name="Novoselov S.V."/>
            <person name="Paulsen I.T."/>
            <person name="Pazour G."/>
            <person name="Purton S."/>
            <person name="Ral J.P."/>
            <person name="Riano-Pachon D.M."/>
            <person name="Riekhof W."/>
            <person name="Rymarquis L."/>
            <person name="Schroda M."/>
            <person name="Stern D."/>
            <person name="Umen J."/>
            <person name="Willows R."/>
            <person name="Wilson N."/>
            <person name="Zimmer S.L."/>
            <person name="Allmer J."/>
            <person name="Balk J."/>
            <person name="Bisova K."/>
            <person name="Chen C.J."/>
            <person name="Elias M."/>
            <person name="Gendler K."/>
            <person name="Hauser C."/>
            <person name="Lamb M.R."/>
            <person name="Ledford H."/>
            <person name="Long J.C."/>
            <person name="Minagawa J."/>
            <person name="Page M.D."/>
            <person name="Pan J."/>
            <person name="Pootakham W."/>
            <person name="Roje S."/>
            <person name="Rose A."/>
            <person name="Stahlberg E."/>
            <person name="Terauchi A.M."/>
            <person name="Yang P."/>
            <person name="Ball S."/>
            <person name="Bowler C."/>
            <person name="Dieckmann C.L."/>
            <person name="Gladyshev V.N."/>
            <person name="Green P."/>
            <person name="Jorgensen R."/>
            <person name="Mayfield S."/>
            <person name="Mueller-Roeber B."/>
            <person name="Rajamani S."/>
            <person name="Sayre R.T."/>
            <person name="Brokstein P."/>
            <person name="Dubchak I."/>
            <person name="Goodstein D."/>
            <person name="Hornick L."/>
            <person name="Huang Y.W."/>
            <person name="Jhaveri J."/>
            <person name="Luo Y."/>
            <person name="Martinez D."/>
            <person name="Ngau W.C."/>
            <person name="Otillar B."/>
            <person name="Poliakov A."/>
            <person name="Porter A."/>
            <person name="Szajkowski L."/>
            <person name="Werner G."/>
            <person name="Zhou K."/>
            <person name="Grigoriev I.V."/>
            <person name="Rokhsar D.S."/>
            <person name="Grossman A.R."/>
        </authorList>
    </citation>
    <scope>NUCLEOTIDE SEQUENCE [LARGE SCALE GENOMIC DNA]</scope>
    <source>
        <strain evidence="5">CC-503</strain>
    </source>
</reference>
<dbReference type="EMBL" id="CM008973">
    <property type="protein sequence ID" value="PNW75158.1"/>
    <property type="molecule type" value="Genomic_DNA"/>
</dbReference>
<dbReference type="GO" id="GO:0006914">
    <property type="term" value="P:autophagy"/>
    <property type="evidence" value="ECO:0007669"/>
    <property type="project" value="UniProtKB-KW"/>
</dbReference>
<evidence type="ECO:0000256" key="2">
    <source>
        <dbReference type="SAM" id="MobiDB-lite"/>
    </source>
</evidence>
<dbReference type="KEGG" id="cre:CHLRE_12g515250v5"/>
<feature type="compositionally biased region" description="Low complexity" evidence="2">
    <location>
        <begin position="836"/>
        <end position="850"/>
    </location>
</feature>
<feature type="compositionally biased region" description="Low complexity" evidence="2">
    <location>
        <begin position="1007"/>
        <end position="1062"/>
    </location>
</feature>
<protein>
    <recommendedName>
        <fullName evidence="3">FPL domain-containing protein</fullName>
    </recommendedName>
</protein>
<keyword evidence="1" id="KW-0072">Autophagy</keyword>
<dbReference type="RefSeq" id="XP_042918384.1">
    <property type="nucleotide sequence ID" value="XM_043068289.1"/>
</dbReference>
<dbReference type="PaxDb" id="3055-EDO96725"/>
<feature type="compositionally biased region" description="Low complexity" evidence="2">
    <location>
        <begin position="949"/>
        <end position="961"/>
    </location>
</feature>
<feature type="region of interest" description="Disordered" evidence="2">
    <location>
        <begin position="609"/>
        <end position="752"/>
    </location>
</feature>
<dbReference type="OrthoDB" id="294052at2759"/>
<accession>A0A2K3D3P1</accession>
<feature type="compositionally biased region" description="Pro residues" evidence="2">
    <location>
        <begin position="658"/>
        <end position="680"/>
    </location>
</feature>
<dbReference type="GeneID" id="66055558"/>